<dbReference type="Gene3D" id="1.20.5.1160">
    <property type="entry name" value="Vasodilator-stimulated phosphoprotein"/>
    <property type="match status" value="1"/>
</dbReference>
<comment type="caution">
    <text evidence="8">The sequence shown here is derived from an EMBL/GenBank/DDBJ whole genome shotgun (WGS) entry which is preliminary data.</text>
</comment>
<gene>
    <name evidence="8" type="ORF">GDO81_013221</name>
</gene>
<evidence type="ECO:0000256" key="1">
    <source>
        <dbReference type="ARBA" id="ARBA00022744"/>
    </source>
</evidence>
<evidence type="ECO:0000259" key="7">
    <source>
        <dbReference type="PROSITE" id="PS51842"/>
    </source>
</evidence>
<keyword evidence="9" id="KW-1185">Reference proteome</keyword>
<dbReference type="InterPro" id="IPR018039">
    <property type="entry name" value="IF_conserved"/>
</dbReference>
<feature type="compositionally biased region" description="Low complexity" evidence="6">
    <location>
        <begin position="1"/>
        <end position="16"/>
    </location>
</feature>
<dbReference type="PROSITE" id="PS51842">
    <property type="entry name" value="IF_ROD_2"/>
    <property type="match status" value="1"/>
</dbReference>
<evidence type="ECO:0000256" key="3">
    <source>
        <dbReference type="ARBA" id="ARBA00023054"/>
    </source>
</evidence>
<dbReference type="AlphaFoldDB" id="A0AAV7AXS8"/>
<dbReference type="InterPro" id="IPR039008">
    <property type="entry name" value="IF_rod_dom"/>
</dbReference>
<feature type="region of interest" description="Disordered" evidence="6">
    <location>
        <begin position="1"/>
        <end position="45"/>
    </location>
</feature>
<feature type="compositionally biased region" description="Gly residues" evidence="6">
    <location>
        <begin position="442"/>
        <end position="468"/>
    </location>
</feature>
<dbReference type="FunFam" id="1.20.5.1160:FF:000002">
    <property type="entry name" value="Type I keratin 10"/>
    <property type="match status" value="1"/>
</dbReference>
<dbReference type="Pfam" id="PF00038">
    <property type="entry name" value="Filament"/>
    <property type="match status" value="1"/>
</dbReference>
<comment type="similarity">
    <text evidence="4">Belongs to the intermediate filament family.</text>
</comment>
<dbReference type="Gene3D" id="1.20.5.500">
    <property type="entry name" value="Single helix bin"/>
    <property type="match status" value="1"/>
</dbReference>
<dbReference type="SMART" id="SM01391">
    <property type="entry name" value="Filament"/>
    <property type="match status" value="1"/>
</dbReference>
<dbReference type="GO" id="GO:0005882">
    <property type="term" value="C:intermediate filament"/>
    <property type="evidence" value="ECO:0007669"/>
    <property type="project" value="UniProtKB-KW"/>
</dbReference>
<dbReference type="PRINTS" id="PR01248">
    <property type="entry name" value="TYPE1KERATIN"/>
</dbReference>
<feature type="coiled-coil region" evidence="5">
    <location>
        <begin position="114"/>
        <end position="191"/>
    </location>
</feature>
<keyword evidence="3 5" id="KW-0175">Coiled coil</keyword>
<dbReference type="FunFam" id="1.20.5.500:FF:000001">
    <property type="entry name" value="Type II keratin 23"/>
    <property type="match status" value="1"/>
</dbReference>
<proteinExistence type="inferred from homology"/>
<dbReference type="Proteomes" id="UP000824782">
    <property type="component" value="Unassembled WGS sequence"/>
</dbReference>
<dbReference type="FunFam" id="1.20.5.170:FF:000002">
    <property type="entry name" value="Type I keratin KA11"/>
    <property type="match status" value="1"/>
</dbReference>
<dbReference type="GO" id="GO:0045109">
    <property type="term" value="P:intermediate filament organization"/>
    <property type="evidence" value="ECO:0007669"/>
    <property type="project" value="TreeGrafter"/>
</dbReference>
<accession>A0AAV7AXS8</accession>
<organism evidence="8 9">
    <name type="scientific">Engystomops pustulosus</name>
    <name type="common">Tungara frog</name>
    <name type="synonym">Physalaemus pustulosus</name>
    <dbReference type="NCBI Taxonomy" id="76066"/>
    <lineage>
        <taxon>Eukaryota</taxon>
        <taxon>Metazoa</taxon>
        <taxon>Chordata</taxon>
        <taxon>Craniata</taxon>
        <taxon>Vertebrata</taxon>
        <taxon>Euteleostomi</taxon>
        <taxon>Amphibia</taxon>
        <taxon>Batrachia</taxon>
        <taxon>Anura</taxon>
        <taxon>Neobatrachia</taxon>
        <taxon>Hyloidea</taxon>
        <taxon>Leptodactylidae</taxon>
        <taxon>Leiuperinae</taxon>
        <taxon>Engystomops</taxon>
    </lineage>
</organism>
<feature type="compositionally biased region" description="Low complexity" evidence="6">
    <location>
        <begin position="24"/>
        <end position="35"/>
    </location>
</feature>
<feature type="compositionally biased region" description="Basic and acidic residues" evidence="6">
    <location>
        <begin position="472"/>
        <end position="486"/>
    </location>
</feature>
<feature type="coiled-coil region" evidence="5">
    <location>
        <begin position="372"/>
        <end position="399"/>
    </location>
</feature>
<feature type="domain" description="IF rod" evidence="7">
    <location>
        <begin position="117"/>
        <end position="428"/>
    </location>
</feature>
<dbReference type="PANTHER" id="PTHR23239">
    <property type="entry name" value="INTERMEDIATE FILAMENT"/>
    <property type="match status" value="1"/>
</dbReference>
<reference evidence="8" key="1">
    <citation type="thesis" date="2020" institute="ProQuest LLC" country="789 East Eisenhower Parkway, Ann Arbor, MI, USA">
        <title>Comparative Genomics and Chromosome Evolution.</title>
        <authorList>
            <person name="Mudd A.B."/>
        </authorList>
    </citation>
    <scope>NUCLEOTIDE SEQUENCE</scope>
    <source>
        <strain evidence="8">237g6f4</strain>
        <tissue evidence="8">Blood</tissue>
    </source>
</reference>
<evidence type="ECO:0000256" key="6">
    <source>
        <dbReference type="SAM" id="MobiDB-lite"/>
    </source>
</evidence>
<feature type="coiled-coil region" evidence="5">
    <location>
        <begin position="227"/>
        <end position="265"/>
    </location>
</feature>
<dbReference type="Gene3D" id="1.20.5.170">
    <property type="match status" value="1"/>
</dbReference>
<evidence type="ECO:0000256" key="5">
    <source>
        <dbReference type="SAM" id="Coils"/>
    </source>
</evidence>
<keyword evidence="1" id="KW-0416">Keratin</keyword>
<sequence length="486" mass="52793">MSVKQSHRSSSSRSVRGLGGGSSGVTRVSSGSYRSPSMHGGQVGRGGCSTGSISLGLGYGGGSAGGFSSGFGFGGGSAGGFGSGYGGGSAGGFGSGFGLGGGQSGLYVSGGENIINEKETMQILNDRLANYLDKVRSLEHENKELDMKIREFYDQQVPYSSPDFHPFFRTIEELKNKILQASTNNANILLQIDNARLAADDFRTKYENEAALRASVECDINGLRRVLDELHLSKQDLEMHLQTLNEEMTILKKNHEEEVSHLRTQLGARVNVEVNAAPAVDLTKVISEIRDQYDTIIANKAQEVEQWYNEKSEELNQQMTSSAQQLQTHNTEIIELRQTSQKLEIDLQTQSNMRGALESTLAETESRYGSQLAQIQDMITNLEQQLSDLRSDMERQNFEYKNLMDIKIHLEREITTYRSLLEGEDINKGSWYKNNRDTISSGSGGSSNMGGMAGSGGSGGSGGMGGSGKPRTIVEDIKEGYSHSKN</sequence>
<dbReference type="GO" id="GO:0005198">
    <property type="term" value="F:structural molecule activity"/>
    <property type="evidence" value="ECO:0007669"/>
    <property type="project" value="InterPro"/>
</dbReference>
<dbReference type="GO" id="GO:0030855">
    <property type="term" value="P:epithelial cell differentiation"/>
    <property type="evidence" value="ECO:0007669"/>
    <property type="project" value="TreeGrafter"/>
</dbReference>
<evidence type="ECO:0000313" key="8">
    <source>
        <dbReference type="EMBL" id="KAG8566394.1"/>
    </source>
</evidence>
<evidence type="ECO:0000256" key="2">
    <source>
        <dbReference type="ARBA" id="ARBA00022754"/>
    </source>
</evidence>
<dbReference type="PANTHER" id="PTHR23239:SF377">
    <property type="entry name" value="KERATIN 34"/>
    <property type="match status" value="1"/>
</dbReference>
<evidence type="ECO:0000256" key="4">
    <source>
        <dbReference type="RuleBase" id="RU000685"/>
    </source>
</evidence>
<keyword evidence="2 4" id="KW-0403">Intermediate filament</keyword>
<dbReference type="SUPFAM" id="SSF64593">
    <property type="entry name" value="Intermediate filament protein, coiled coil region"/>
    <property type="match status" value="2"/>
</dbReference>
<evidence type="ECO:0000313" key="9">
    <source>
        <dbReference type="Proteomes" id="UP000824782"/>
    </source>
</evidence>
<dbReference type="EMBL" id="WNYA01000006">
    <property type="protein sequence ID" value="KAG8566394.1"/>
    <property type="molecule type" value="Genomic_DNA"/>
</dbReference>
<name>A0AAV7AXS8_ENGPU</name>
<feature type="region of interest" description="Disordered" evidence="6">
    <location>
        <begin position="434"/>
        <end position="486"/>
    </location>
</feature>
<dbReference type="InterPro" id="IPR002957">
    <property type="entry name" value="Keratin_I"/>
</dbReference>
<dbReference type="PROSITE" id="PS00226">
    <property type="entry name" value="IF_ROD_1"/>
    <property type="match status" value="1"/>
</dbReference>
<protein>
    <recommendedName>
        <fullName evidence="7">IF rod domain-containing protein</fullName>
    </recommendedName>
</protein>